<keyword evidence="3" id="KW-1185">Reference proteome</keyword>
<dbReference type="GO" id="GO:0004866">
    <property type="term" value="F:endopeptidase inhibitor activity"/>
    <property type="evidence" value="ECO:0007669"/>
    <property type="project" value="InterPro"/>
</dbReference>
<dbReference type="AlphaFoldDB" id="A0AAV7LWR6"/>
<evidence type="ECO:0000256" key="1">
    <source>
        <dbReference type="SAM" id="MobiDB-lite"/>
    </source>
</evidence>
<feature type="compositionally biased region" description="Basic and acidic residues" evidence="1">
    <location>
        <begin position="286"/>
        <end position="297"/>
    </location>
</feature>
<organism evidence="2 3">
    <name type="scientific">Pleurodeles waltl</name>
    <name type="common">Iberian ribbed newt</name>
    <dbReference type="NCBI Taxonomy" id="8319"/>
    <lineage>
        <taxon>Eukaryota</taxon>
        <taxon>Metazoa</taxon>
        <taxon>Chordata</taxon>
        <taxon>Craniata</taxon>
        <taxon>Vertebrata</taxon>
        <taxon>Euteleostomi</taxon>
        <taxon>Amphibia</taxon>
        <taxon>Batrachia</taxon>
        <taxon>Caudata</taxon>
        <taxon>Salamandroidea</taxon>
        <taxon>Salamandridae</taxon>
        <taxon>Pleurodelinae</taxon>
        <taxon>Pleurodeles</taxon>
    </lineage>
</organism>
<feature type="region of interest" description="Disordered" evidence="1">
    <location>
        <begin position="284"/>
        <end position="309"/>
    </location>
</feature>
<name>A0AAV7LWR6_PLEWA</name>
<dbReference type="Pfam" id="PF07259">
    <property type="entry name" value="ProSAAS"/>
    <property type="match status" value="1"/>
</dbReference>
<comment type="caution">
    <text evidence="2">The sequence shown here is derived from an EMBL/GenBank/DDBJ whole genome shotgun (WGS) entry which is preliminary data.</text>
</comment>
<gene>
    <name evidence="2" type="ORF">NDU88_000854</name>
</gene>
<dbReference type="Proteomes" id="UP001066276">
    <property type="component" value="Chromosome 10"/>
</dbReference>
<evidence type="ECO:0000313" key="3">
    <source>
        <dbReference type="Proteomes" id="UP001066276"/>
    </source>
</evidence>
<feature type="region of interest" description="Disordered" evidence="1">
    <location>
        <begin position="209"/>
        <end position="244"/>
    </location>
</feature>
<evidence type="ECO:0000313" key="2">
    <source>
        <dbReference type="EMBL" id="KAJ1095696.1"/>
    </source>
</evidence>
<proteinExistence type="predicted"/>
<accession>A0AAV7LWR6</accession>
<dbReference type="InterPro" id="IPR010832">
    <property type="entry name" value="ProSAAS"/>
</dbReference>
<dbReference type="EMBL" id="JANPWB010000014">
    <property type="protein sequence ID" value="KAJ1095696.1"/>
    <property type="molecule type" value="Genomic_DNA"/>
</dbReference>
<protein>
    <submittedName>
        <fullName evidence="2">Uncharacterized protein</fullName>
    </submittedName>
</protein>
<reference evidence="2" key="1">
    <citation type="journal article" date="2022" name="bioRxiv">
        <title>Sequencing and chromosome-scale assembly of the giantPleurodeles waltlgenome.</title>
        <authorList>
            <person name="Brown T."/>
            <person name="Elewa A."/>
            <person name="Iarovenko S."/>
            <person name="Subramanian E."/>
            <person name="Araus A.J."/>
            <person name="Petzold A."/>
            <person name="Susuki M."/>
            <person name="Suzuki K.-i.T."/>
            <person name="Hayashi T."/>
            <person name="Toyoda A."/>
            <person name="Oliveira C."/>
            <person name="Osipova E."/>
            <person name="Leigh N.D."/>
            <person name="Simon A."/>
            <person name="Yun M.H."/>
        </authorList>
    </citation>
    <scope>NUCLEOTIDE SEQUENCE</scope>
    <source>
        <strain evidence="2">20211129_DDA</strain>
        <tissue evidence="2">Liver</tissue>
    </source>
</reference>
<sequence length="322" mass="36358">MSLPYEAELMAYPPAEAMRTNEAYYPEMSEAMLARLAGLQQDERLAQALERLGGTGRTEAGMERLAPSGREQEERLALQQMMEEGRRRDKEAVYLANLLRYWNDMNQARGYNDQLAGQSRAPKAENSFPGGYPDYDETALASNMVKAPSSRNQLNAQMAQALLNRYRQEGGFEASPSRMDLEEPNDEDGQMDEEVLRYLVGRILTGMSEAGGPQRLSRRDLGLSNIRPEYRSSSKRVRRSLDEDRPDQANLLRVKRLGEGDEALLADAAALQDATYKLQAGLQRVKRTDEMGDEPTKPARSKRFAGYSDPEYSEQLLKYLPE</sequence>